<feature type="region of interest" description="Disordered" evidence="3">
    <location>
        <begin position="83"/>
        <end position="106"/>
    </location>
</feature>
<organism evidence="4 5">
    <name type="scientific">Candidatus Marimicrobium litorale</name>
    <dbReference type="NCBI Taxonomy" id="2518991"/>
    <lineage>
        <taxon>Bacteria</taxon>
        <taxon>Pseudomonadati</taxon>
        <taxon>Pseudomonadota</taxon>
        <taxon>Gammaproteobacteria</taxon>
        <taxon>Cellvibrionales</taxon>
        <taxon>Halieaceae</taxon>
        <taxon>Marimicrobium</taxon>
    </lineage>
</organism>
<keyword evidence="5" id="KW-1185">Reference proteome</keyword>
<gene>
    <name evidence="4" type="ORF">EYC82_04785</name>
</gene>
<dbReference type="PANTHER" id="PTHR46229:SF2">
    <property type="entry name" value="BOLA-LIKE PROTEIN 1"/>
    <property type="match status" value="1"/>
</dbReference>
<dbReference type="PIRSF" id="PIRSF003113">
    <property type="entry name" value="BolA"/>
    <property type="match status" value="1"/>
</dbReference>
<dbReference type="Pfam" id="PF01722">
    <property type="entry name" value="BolA"/>
    <property type="match status" value="1"/>
</dbReference>
<dbReference type="Proteomes" id="UP001143304">
    <property type="component" value="Unassembled WGS sequence"/>
</dbReference>
<evidence type="ECO:0000313" key="4">
    <source>
        <dbReference type="EMBL" id="MCX2976663.1"/>
    </source>
</evidence>
<proteinExistence type="inferred from homology"/>
<comment type="similarity">
    <text evidence="1 2">Belongs to the BolA/IbaG family.</text>
</comment>
<dbReference type="RefSeq" id="WP_279248405.1">
    <property type="nucleotide sequence ID" value="NZ_SHNO01000001.1"/>
</dbReference>
<dbReference type="InterPro" id="IPR002634">
    <property type="entry name" value="BolA"/>
</dbReference>
<evidence type="ECO:0000256" key="3">
    <source>
        <dbReference type="SAM" id="MobiDB-lite"/>
    </source>
</evidence>
<sequence length="106" mass="11703">MVQQDIEKQLRLAFSPDFLEIVNESSQHNVPPNSETHFRVVLVSAEFDHLARVARHQSVYAALAGQMAGPVHALALHTYSPNEWRQRQKAAPESPECLGGSNTDGA</sequence>
<evidence type="ECO:0000313" key="5">
    <source>
        <dbReference type="Proteomes" id="UP001143304"/>
    </source>
</evidence>
<name>A0ABT3T319_9GAMM</name>
<dbReference type="InterPro" id="IPR050961">
    <property type="entry name" value="BolA/IbaG_stress_morph_reg"/>
</dbReference>
<accession>A0ABT3T319</accession>
<dbReference type="PANTHER" id="PTHR46229">
    <property type="entry name" value="BOLA TRANSCRIPTION REGULATOR"/>
    <property type="match status" value="1"/>
</dbReference>
<reference evidence="4" key="1">
    <citation type="submission" date="2019-02" db="EMBL/GenBank/DDBJ databases">
        <authorList>
            <person name="Li S.-H."/>
        </authorList>
    </citation>
    <scope>NUCLEOTIDE SEQUENCE</scope>
    <source>
        <strain evidence="4">IMCC11814</strain>
    </source>
</reference>
<dbReference type="Gene3D" id="3.30.300.90">
    <property type="entry name" value="BolA-like"/>
    <property type="match status" value="1"/>
</dbReference>
<evidence type="ECO:0000256" key="1">
    <source>
        <dbReference type="ARBA" id="ARBA00005578"/>
    </source>
</evidence>
<protein>
    <submittedName>
        <fullName evidence="4">BolA/IbaG family iron-sulfur metabolism protein</fullName>
    </submittedName>
</protein>
<dbReference type="InterPro" id="IPR036065">
    <property type="entry name" value="BolA-like_sf"/>
</dbReference>
<comment type="caution">
    <text evidence="4">The sequence shown here is derived from an EMBL/GenBank/DDBJ whole genome shotgun (WGS) entry which is preliminary data.</text>
</comment>
<dbReference type="EMBL" id="SHNO01000001">
    <property type="protein sequence ID" value="MCX2976663.1"/>
    <property type="molecule type" value="Genomic_DNA"/>
</dbReference>
<dbReference type="SUPFAM" id="SSF82657">
    <property type="entry name" value="BolA-like"/>
    <property type="match status" value="1"/>
</dbReference>
<evidence type="ECO:0000256" key="2">
    <source>
        <dbReference type="RuleBase" id="RU003860"/>
    </source>
</evidence>